<dbReference type="PANTHER" id="PTHR12570:SF9">
    <property type="entry name" value="MAGNESIUM TRANSPORTER NIPA8-RELATED"/>
    <property type="match status" value="1"/>
</dbReference>
<feature type="chain" id="PRO_5040966685" description="Magnesium transporter" evidence="7">
    <location>
        <begin position="30"/>
        <end position="712"/>
    </location>
</feature>
<feature type="transmembrane region" description="Helical" evidence="6">
    <location>
        <begin position="288"/>
        <end position="304"/>
    </location>
</feature>
<keyword evidence="7" id="KW-0732">Signal</keyword>
<evidence type="ECO:0000313" key="9">
    <source>
        <dbReference type="Proteomes" id="UP001165082"/>
    </source>
</evidence>
<dbReference type="InterPro" id="IPR008521">
    <property type="entry name" value="Mg_trans_NIPA"/>
</dbReference>
<sequence length="712" mass="79526">MSIEAHFGKMFTYMTQLCLLLYLLVPAASESSAASIKFYNGYMLKPLVSDFLSRSLSSPVAHILSSTPTNETTVVRGKQLNIEWTNNFPHGGPSEGTVKIMLRRDSVLAREEWEPGIDDEISSYEITESTTDTGTFTFVVPIDSDVGDDYYITIEDLENRTGIYGYAPNREEGFMRIASPPKSLWWLFGVFLSIIASILSNLGVNLQKLSMMNESKNKAASKKRLFYTQPMWQVGLLTVVIGSVGDFVALGFAPQSLMTPVGGFTLVCNAVFAHYFLSEKLTFRDKIGTMNIIFGIIVLAVFGAKSNTSYTVEELLHMYQQPAFIAYVVVTTITVCTLYWLYLKCHKIEKEFGKGHAKYQKLKKFHPLTCSALSGCLGAQSILCAKSVAEMFKESVGGNMQFDKVSAWLIVFAMVFFIFSQIHWLARGLESFDAVYIVPVFQCFFISVAVIGGAVYFREFDGMPRMQRLGFFFGLFVTLSGVYLLSQRDMSKLKPKARFRARAYVLIFIHRTRKVIAEKKVQDEKDNAEFENQIQNSPGSIDVSNPAIVQLRKPSLDIEQVDNLPGQISPPREISPRVEERKAQDNKSKREEVEIVRSNLRNRRNSNAGVGLPIMVVGDVLDNKKRHVEEKIKEGAKAAAQKIDHVGKKVANNMGKVRIAPTGGENSAGSPNKENGDIELGDNHVYVLPKESQQADHEMNLKTPPKSDASLV</sequence>
<evidence type="ECO:0000256" key="2">
    <source>
        <dbReference type="ARBA" id="ARBA00022692"/>
    </source>
</evidence>
<feature type="transmembrane region" description="Helical" evidence="6">
    <location>
        <begin position="257"/>
        <end position="276"/>
    </location>
</feature>
<dbReference type="GO" id="GO:0015095">
    <property type="term" value="F:magnesium ion transmembrane transporter activity"/>
    <property type="evidence" value="ECO:0007669"/>
    <property type="project" value="InterPro"/>
</dbReference>
<feature type="transmembrane region" description="Helical" evidence="6">
    <location>
        <begin position="469"/>
        <end position="486"/>
    </location>
</feature>
<comment type="caution">
    <text evidence="8">The sequence shown here is derived from an EMBL/GenBank/DDBJ whole genome shotgun (WGS) entry which is preliminary data.</text>
</comment>
<feature type="transmembrane region" description="Helical" evidence="6">
    <location>
        <begin position="324"/>
        <end position="342"/>
    </location>
</feature>
<dbReference type="InterPro" id="IPR037185">
    <property type="entry name" value="EmrE-like"/>
</dbReference>
<feature type="compositionally biased region" description="Basic and acidic residues" evidence="5">
    <location>
        <begin position="574"/>
        <end position="591"/>
    </location>
</feature>
<evidence type="ECO:0000256" key="5">
    <source>
        <dbReference type="SAM" id="MobiDB-lite"/>
    </source>
</evidence>
<dbReference type="Pfam" id="PF05653">
    <property type="entry name" value="Mg_trans_NIPA"/>
    <property type="match status" value="1"/>
</dbReference>
<feature type="region of interest" description="Disordered" evidence="5">
    <location>
        <begin position="562"/>
        <end position="591"/>
    </location>
</feature>
<feature type="transmembrane region" description="Helical" evidence="6">
    <location>
        <begin position="405"/>
        <end position="424"/>
    </location>
</feature>
<keyword evidence="2 6" id="KW-0812">Transmembrane</keyword>
<dbReference type="OrthoDB" id="165382at2759"/>
<keyword evidence="9" id="KW-1185">Reference proteome</keyword>
<evidence type="ECO:0000256" key="6">
    <source>
        <dbReference type="SAM" id="Phobius"/>
    </source>
</evidence>
<organism evidence="8 9">
    <name type="scientific">Triparma retinervis</name>
    <dbReference type="NCBI Taxonomy" id="2557542"/>
    <lineage>
        <taxon>Eukaryota</taxon>
        <taxon>Sar</taxon>
        <taxon>Stramenopiles</taxon>
        <taxon>Ochrophyta</taxon>
        <taxon>Bolidophyceae</taxon>
        <taxon>Parmales</taxon>
        <taxon>Triparmaceae</taxon>
        <taxon>Triparma</taxon>
    </lineage>
</organism>
<feature type="transmembrane region" description="Helical" evidence="6">
    <location>
        <begin position="436"/>
        <end position="457"/>
    </location>
</feature>
<protein>
    <recommendedName>
        <fullName evidence="10">Magnesium transporter</fullName>
    </recommendedName>
</protein>
<evidence type="ECO:0000256" key="3">
    <source>
        <dbReference type="ARBA" id="ARBA00022989"/>
    </source>
</evidence>
<evidence type="ECO:0000256" key="7">
    <source>
        <dbReference type="SAM" id="SignalP"/>
    </source>
</evidence>
<proteinExistence type="predicted"/>
<feature type="signal peptide" evidence="7">
    <location>
        <begin position="1"/>
        <end position="29"/>
    </location>
</feature>
<dbReference type="PANTHER" id="PTHR12570">
    <property type="match status" value="1"/>
</dbReference>
<accession>A0A9W7ALK9</accession>
<evidence type="ECO:0000256" key="1">
    <source>
        <dbReference type="ARBA" id="ARBA00004141"/>
    </source>
</evidence>
<gene>
    <name evidence="8" type="ORF">TrRE_jg3294</name>
</gene>
<name>A0A9W7ALK9_9STRA</name>
<dbReference type="AlphaFoldDB" id="A0A9W7ALK9"/>
<keyword evidence="3 6" id="KW-1133">Transmembrane helix</keyword>
<dbReference type="GO" id="GO:0016020">
    <property type="term" value="C:membrane"/>
    <property type="evidence" value="ECO:0007669"/>
    <property type="project" value="UniProtKB-SubCell"/>
</dbReference>
<feature type="region of interest" description="Disordered" evidence="5">
    <location>
        <begin position="659"/>
        <end position="712"/>
    </location>
</feature>
<feature type="compositionally biased region" description="Polar residues" evidence="5">
    <location>
        <begin position="664"/>
        <end position="673"/>
    </location>
</feature>
<evidence type="ECO:0000313" key="8">
    <source>
        <dbReference type="EMBL" id="GMH73934.1"/>
    </source>
</evidence>
<comment type="subcellular location">
    <subcellularLocation>
        <location evidence="1">Membrane</location>
        <topology evidence="1">Multi-pass membrane protein</topology>
    </subcellularLocation>
</comment>
<dbReference type="Proteomes" id="UP001165082">
    <property type="component" value="Unassembled WGS sequence"/>
</dbReference>
<evidence type="ECO:0000256" key="4">
    <source>
        <dbReference type="ARBA" id="ARBA00023136"/>
    </source>
</evidence>
<keyword evidence="4 6" id="KW-0472">Membrane</keyword>
<dbReference type="EMBL" id="BRXZ01001552">
    <property type="protein sequence ID" value="GMH73934.1"/>
    <property type="molecule type" value="Genomic_DNA"/>
</dbReference>
<feature type="transmembrane region" description="Helical" evidence="6">
    <location>
        <begin position="184"/>
        <end position="204"/>
    </location>
</feature>
<dbReference type="SUPFAM" id="SSF103481">
    <property type="entry name" value="Multidrug resistance efflux transporter EmrE"/>
    <property type="match status" value="1"/>
</dbReference>
<feature type="transmembrane region" description="Helical" evidence="6">
    <location>
        <begin position="225"/>
        <end position="245"/>
    </location>
</feature>
<reference evidence="8" key="1">
    <citation type="submission" date="2022-07" db="EMBL/GenBank/DDBJ databases">
        <title>Genome analysis of Parmales, a sister group of diatoms, reveals the evolutionary specialization of diatoms from phago-mixotrophs to photoautotrophs.</title>
        <authorList>
            <person name="Ban H."/>
            <person name="Sato S."/>
            <person name="Yoshikawa S."/>
            <person name="Kazumasa Y."/>
            <person name="Nakamura Y."/>
            <person name="Ichinomiya M."/>
            <person name="Saitoh K."/>
            <person name="Sato N."/>
            <person name="Blanc-Mathieu R."/>
            <person name="Endo H."/>
            <person name="Kuwata A."/>
            <person name="Ogata H."/>
        </authorList>
    </citation>
    <scope>NUCLEOTIDE SEQUENCE</scope>
</reference>
<evidence type="ECO:0008006" key="10">
    <source>
        <dbReference type="Google" id="ProtNLM"/>
    </source>
</evidence>